<dbReference type="InterPro" id="IPR036550">
    <property type="entry name" value="Peridinin-chlorophyll-bd_sf"/>
</dbReference>
<evidence type="ECO:0000256" key="4">
    <source>
        <dbReference type="ARBA" id="ARBA00022528"/>
    </source>
</evidence>
<keyword evidence="9" id="KW-1185">Reference proteome</keyword>
<accession>A0ABP0ISC5</accession>
<evidence type="ECO:0000256" key="6">
    <source>
        <dbReference type="ARBA" id="ARBA00022991"/>
    </source>
</evidence>
<organism evidence="8 9">
    <name type="scientific">Durusdinium trenchii</name>
    <dbReference type="NCBI Taxonomy" id="1381693"/>
    <lineage>
        <taxon>Eukaryota</taxon>
        <taxon>Sar</taxon>
        <taxon>Alveolata</taxon>
        <taxon>Dinophyceae</taxon>
        <taxon>Suessiales</taxon>
        <taxon>Symbiodiniaceae</taxon>
        <taxon>Durusdinium</taxon>
    </lineage>
</organism>
<keyword evidence="5" id="KW-0934">Plastid</keyword>
<dbReference type="InterPro" id="IPR003376">
    <property type="entry name" value="Peridinin-chlorophyll-bd_prot"/>
</dbReference>
<protein>
    <submittedName>
        <fullName evidence="8">Uncharacterized protein</fullName>
    </submittedName>
</protein>
<comment type="function">
    <text evidence="1">Water-soluble antenna for capture of solar energy in the blue-green range. Peridinin is an asymmetric carotenoid.</text>
</comment>
<keyword evidence="7" id="KW-0437">Light-harvesting polypeptide</keyword>
<dbReference type="Gene3D" id="1.40.10.10">
    <property type="entry name" value="Peridinin-chlorophyll A binding"/>
    <property type="match status" value="1"/>
</dbReference>
<keyword evidence="4" id="KW-0150">Chloroplast</keyword>
<evidence type="ECO:0000313" key="9">
    <source>
        <dbReference type="Proteomes" id="UP001642484"/>
    </source>
</evidence>
<dbReference type="SUPFAM" id="SSF48608">
    <property type="entry name" value="Peridinin-chlorophyll protein"/>
    <property type="match status" value="1"/>
</dbReference>
<evidence type="ECO:0000256" key="1">
    <source>
        <dbReference type="ARBA" id="ARBA00004098"/>
    </source>
</evidence>
<sequence length="130" mass="14156">MMMAPAAFADEIGDAAKKLGIFLQAPGKFQPLEALKAIDKMIEMGAAADPKLLKAAAEAHHKAIGSISGPNGVTSRADWDAVNAALRAFWSSKTWWRRTKWPQLVLLPPCPLRTRLASLQRPCQMHPTPS</sequence>
<evidence type="ECO:0000256" key="7">
    <source>
        <dbReference type="ARBA" id="ARBA00023243"/>
    </source>
</evidence>
<comment type="caution">
    <text evidence="8">The sequence shown here is derived from an EMBL/GenBank/DDBJ whole genome shotgun (WGS) entry which is preliminary data.</text>
</comment>
<dbReference type="EMBL" id="CAXAMN010003370">
    <property type="protein sequence ID" value="CAK9004374.1"/>
    <property type="molecule type" value="Genomic_DNA"/>
</dbReference>
<keyword evidence="6" id="KW-0157">Chromophore</keyword>
<name>A0ABP0ISC5_9DINO</name>
<evidence type="ECO:0000256" key="3">
    <source>
        <dbReference type="ARBA" id="ARBA00022494"/>
    </source>
</evidence>
<evidence type="ECO:0000256" key="2">
    <source>
        <dbReference type="ARBA" id="ARBA00004229"/>
    </source>
</evidence>
<evidence type="ECO:0000256" key="5">
    <source>
        <dbReference type="ARBA" id="ARBA00022640"/>
    </source>
</evidence>
<comment type="subcellular location">
    <subcellularLocation>
        <location evidence="2">Plastid</location>
        <location evidence="2">Chloroplast</location>
    </subcellularLocation>
</comment>
<keyword evidence="3" id="KW-0148">Chlorophyll</keyword>
<dbReference type="Pfam" id="PF02429">
    <property type="entry name" value="PCP"/>
    <property type="match status" value="1"/>
</dbReference>
<reference evidence="8 9" key="1">
    <citation type="submission" date="2024-02" db="EMBL/GenBank/DDBJ databases">
        <authorList>
            <person name="Chen Y."/>
            <person name="Shah S."/>
            <person name="Dougan E. K."/>
            <person name="Thang M."/>
            <person name="Chan C."/>
        </authorList>
    </citation>
    <scope>NUCLEOTIDE SEQUENCE [LARGE SCALE GENOMIC DNA]</scope>
</reference>
<proteinExistence type="predicted"/>
<evidence type="ECO:0000313" key="8">
    <source>
        <dbReference type="EMBL" id="CAK9004374.1"/>
    </source>
</evidence>
<gene>
    <name evidence="8" type="ORF">CCMP2556_LOCUS7657</name>
</gene>
<dbReference type="Proteomes" id="UP001642484">
    <property type="component" value="Unassembled WGS sequence"/>
</dbReference>